<keyword evidence="1" id="KW-0472">Membrane</keyword>
<proteinExistence type="predicted"/>
<organism evidence="3 4">
    <name type="scientific">Marinobacterium stanieri</name>
    <dbReference type="NCBI Taxonomy" id="49186"/>
    <lineage>
        <taxon>Bacteria</taxon>
        <taxon>Pseudomonadati</taxon>
        <taxon>Pseudomonadota</taxon>
        <taxon>Gammaproteobacteria</taxon>
        <taxon>Oceanospirillales</taxon>
        <taxon>Oceanospirillaceae</taxon>
        <taxon>Marinobacterium</taxon>
    </lineage>
</organism>
<dbReference type="InterPro" id="IPR031308">
    <property type="entry name" value="UCP028777"/>
</dbReference>
<feature type="domain" description="Inner membrane component" evidence="2">
    <location>
        <begin position="7"/>
        <end position="57"/>
    </location>
</feature>
<feature type="transmembrane region" description="Helical" evidence="1">
    <location>
        <begin position="82"/>
        <end position="110"/>
    </location>
</feature>
<keyword evidence="1" id="KW-1133">Transmembrane helix</keyword>
<keyword evidence="1" id="KW-0812">Transmembrane</keyword>
<dbReference type="GO" id="GO:0005886">
    <property type="term" value="C:plasma membrane"/>
    <property type="evidence" value="ECO:0007669"/>
    <property type="project" value="UniProtKB-SubCell"/>
</dbReference>
<dbReference type="STRING" id="49186.SAMN05421647_103498"/>
<dbReference type="PIRSF" id="PIRSF028777">
    <property type="entry name" value="UCP028777"/>
    <property type="match status" value="1"/>
</dbReference>
<name>A0A1N6RSK6_9GAMM</name>
<dbReference type="NCBIfam" id="NF008740">
    <property type="entry name" value="PRK11770.1-2"/>
    <property type="match status" value="1"/>
</dbReference>
<dbReference type="PANTHER" id="PTHR42903:SF1">
    <property type="entry name" value="INNER MEMBRANE PROTEIN YCCF"/>
    <property type="match status" value="1"/>
</dbReference>
<evidence type="ECO:0000259" key="2">
    <source>
        <dbReference type="Pfam" id="PF03733"/>
    </source>
</evidence>
<comment type="subcellular location">
    <subcellularLocation>
        <location evidence="1">Cell inner membrane</location>
        <topology evidence="1">Multi-pass membrane protein</topology>
    </subcellularLocation>
</comment>
<dbReference type="EMBL" id="FTMN01000003">
    <property type="protein sequence ID" value="SIQ31797.1"/>
    <property type="molecule type" value="Genomic_DNA"/>
</dbReference>
<dbReference type="NCBIfam" id="NF008742">
    <property type="entry name" value="PRK11770.1-4"/>
    <property type="match status" value="1"/>
</dbReference>
<dbReference type="eggNOG" id="COG3304">
    <property type="taxonomic scope" value="Bacteria"/>
</dbReference>
<evidence type="ECO:0000256" key="1">
    <source>
        <dbReference type="PIRNR" id="PIRNR028777"/>
    </source>
</evidence>
<reference evidence="4" key="1">
    <citation type="submission" date="2017-01" db="EMBL/GenBank/DDBJ databases">
        <authorList>
            <person name="Varghese N."/>
            <person name="Submissions S."/>
        </authorList>
    </citation>
    <scope>NUCLEOTIDE SEQUENCE [LARGE SCALE GENOMIC DNA]</scope>
    <source>
        <strain evidence="4">DSM 7027</strain>
    </source>
</reference>
<dbReference type="RefSeq" id="WP_076462614.1">
    <property type="nucleotide sequence ID" value="NZ_FTMN01000003.1"/>
</dbReference>
<protein>
    <recommendedName>
        <fullName evidence="1">Inner membrane protein YccF</fullName>
    </recommendedName>
</protein>
<gene>
    <name evidence="3" type="ORF">SAMN05421647_103498</name>
</gene>
<feature type="domain" description="Inner membrane component" evidence="2">
    <location>
        <begin position="79"/>
        <end position="129"/>
    </location>
</feature>
<dbReference type="InterPro" id="IPR005185">
    <property type="entry name" value="YccF"/>
</dbReference>
<dbReference type="AlphaFoldDB" id="A0A1N6RSK6"/>
<keyword evidence="1" id="KW-1003">Cell membrane</keyword>
<keyword evidence="1" id="KW-0997">Cell inner membrane</keyword>
<dbReference type="NCBIfam" id="NF008741">
    <property type="entry name" value="PRK11770.1-3"/>
    <property type="match status" value="1"/>
</dbReference>
<dbReference type="Proteomes" id="UP000186895">
    <property type="component" value="Unassembled WGS sequence"/>
</dbReference>
<sequence>MAVLRFLGNVLWFVLGGLVMGLAWWLAGLLAAITIVGLPWARSCFVLGSFSFLPFGREAVSRKALTGEDDLGTGTIGLLGNIIWFIFAGVWLAIGHLMSAVACFITIVGIPFGIQHLKLALIALSPVGQTVVDSDRLRWD</sequence>
<dbReference type="Pfam" id="PF03733">
    <property type="entry name" value="YccF"/>
    <property type="match status" value="2"/>
</dbReference>
<feature type="transmembrane region" description="Helical" evidence="1">
    <location>
        <begin position="12"/>
        <end position="41"/>
    </location>
</feature>
<keyword evidence="4" id="KW-1185">Reference proteome</keyword>
<dbReference type="PANTHER" id="PTHR42903">
    <property type="entry name" value="INNER MEMBRANE PROTEIN YCCF"/>
    <property type="match status" value="1"/>
</dbReference>
<accession>A0A1N6RSK6</accession>
<dbReference type="InterPro" id="IPR052937">
    <property type="entry name" value="Inner_membrane_protein"/>
</dbReference>
<evidence type="ECO:0000313" key="3">
    <source>
        <dbReference type="EMBL" id="SIQ31797.1"/>
    </source>
</evidence>
<evidence type="ECO:0000313" key="4">
    <source>
        <dbReference type="Proteomes" id="UP000186895"/>
    </source>
</evidence>